<dbReference type="AlphaFoldDB" id="A0AAN9IE28"/>
<keyword evidence="2" id="KW-0472">Membrane</keyword>
<keyword evidence="4" id="KW-1185">Reference proteome</keyword>
<reference evidence="3 4" key="1">
    <citation type="submission" date="2024-01" db="EMBL/GenBank/DDBJ databases">
        <title>The genomes of 5 underutilized Papilionoideae crops provide insights into root nodulation and disease resistanc.</title>
        <authorList>
            <person name="Yuan L."/>
        </authorList>
    </citation>
    <scope>NUCLEOTIDE SEQUENCE [LARGE SCALE GENOMIC DNA]</scope>
    <source>
        <strain evidence="3">ZHUSHIDOU_FW_LH</strain>
        <tissue evidence="3">Leaf</tissue>
    </source>
</reference>
<protein>
    <submittedName>
        <fullName evidence="3">Uncharacterized protein</fullName>
    </submittedName>
</protein>
<name>A0AAN9IE28_CROPI</name>
<dbReference type="Proteomes" id="UP001372338">
    <property type="component" value="Unassembled WGS sequence"/>
</dbReference>
<comment type="caution">
    <text evidence="3">The sequence shown here is derived from an EMBL/GenBank/DDBJ whole genome shotgun (WGS) entry which is preliminary data.</text>
</comment>
<organism evidence="3 4">
    <name type="scientific">Crotalaria pallida</name>
    <name type="common">Smooth rattlebox</name>
    <name type="synonym">Crotalaria striata</name>
    <dbReference type="NCBI Taxonomy" id="3830"/>
    <lineage>
        <taxon>Eukaryota</taxon>
        <taxon>Viridiplantae</taxon>
        <taxon>Streptophyta</taxon>
        <taxon>Embryophyta</taxon>
        <taxon>Tracheophyta</taxon>
        <taxon>Spermatophyta</taxon>
        <taxon>Magnoliopsida</taxon>
        <taxon>eudicotyledons</taxon>
        <taxon>Gunneridae</taxon>
        <taxon>Pentapetalae</taxon>
        <taxon>rosids</taxon>
        <taxon>fabids</taxon>
        <taxon>Fabales</taxon>
        <taxon>Fabaceae</taxon>
        <taxon>Papilionoideae</taxon>
        <taxon>50 kb inversion clade</taxon>
        <taxon>genistoids sensu lato</taxon>
        <taxon>core genistoids</taxon>
        <taxon>Crotalarieae</taxon>
        <taxon>Crotalaria</taxon>
    </lineage>
</organism>
<feature type="region of interest" description="Disordered" evidence="1">
    <location>
        <begin position="1"/>
        <end position="28"/>
    </location>
</feature>
<feature type="compositionally biased region" description="Basic residues" evidence="1">
    <location>
        <begin position="1"/>
        <end position="11"/>
    </location>
</feature>
<evidence type="ECO:0000256" key="1">
    <source>
        <dbReference type="SAM" id="MobiDB-lite"/>
    </source>
</evidence>
<feature type="transmembrane region" description="Helical" evidence="2">
    <location>
        <begin position="51"/>
        <end position="72"/>
    </location>
</feature>
<accession>A0AAN9IE28</accession>
<evidence type="ECO:0000313" key="3">
    <source>
        <dbReference type="EMBL" id="KAK7275827.1"/>
    </source>
</evidence>
<gene>
    <name evidence="3" type="ORF">RIF29_16952</name>
</gene>
<dbReference type="EMBL" id="JAYWIO010000003">
    <property type="protein sequence ID" value="KAK7275827.1"/>
    <property type="molecule type" value="Genomic_DNA"/>
</dbReference>
<evidence type="ECO:0000256" key="2">
    <source>
        <dbReference type="SAM" id="Phobius"/>
    </source>
</evidence>
<feature type="compositionally biased region" description="Low complexity" evidence="1">
    <location>
        <begin position="14"/>
        <end position="28"/>
    </location>
</feature>
<keyword evidence="2" id="KW-0812">Transmembrane</keyword>
<sequence length="87" mass="10207">MRRLSKPKKERYKPQSLLRSGSSLSSVSLSQLPPALQFASEEGRERNRGNFLIFFFFFFFNSLHLKTLNTFLPFTLLRFLSFLLEPS</sequence>
<keyword evidence="2" id="KW-1133">Transmembrane helix</keyword>
<evidence type="ECO:0000313" key="4">
    <source>
        <dbReference type="Proteomes" id="UP001372338"/>
    </source>
</evidence>
<proteinExistence type="predicted"/>